<dbReference type="SUPFAM" id="SSF56935">
    <property type="entry name" value="Porins"/>
    <property type="match status" value="1"/>
</dbReference>
<keyword evidence="1" id="KW-0732">Signal</keyword>
<name>F8NCQ3_9BACT</name>
<dbReference type="EMBL" id="GL945017">
    <property type="protein sequence ID" value="EGN58088.1"/>
    <property type="molecule type" value="Genomic_DNA"/>
</dbReference>
<gene>
    <name evidence="2" type="ORF">Premu_2738</name>
</gene>
<evidence type="ECO:0000256" key="1">
    <source>
        <dbReference type="SAM" id="SignalP"/>
    </source>
</evidence>
<dbReference type="Proteomes" id="UP000002772">
    <property type="component" value="Unassembled WGS sequence"/>
</dbReference>
<proteinExistence type="predicted"/>
<dbReference type="eggNOG" id="ENOG50337ZM">
    <property type="taxonomic scope" value="Bacteria"/>
</dbReference>
<evidence type="ECO:0000313" key="3">
    <source>
        <dbReference type="Proteomes" id="UP000002772"/>
    </source>
</evidence>
<feature type="signal peptide" evidence="1">
    <location>
        <begin position="1"/>
        <end position="22"/>
    </location>
</feature>
<accession>F8NCQ3</accession>
<feature type="chain" id="PRO_5003376005" evidence="1">
    <location>
        <begin position="23"/>
        <end position="254"/>
    </location>
</feature>
<protein>
    <submittedName>
        <fullName evidence="2">Uncharacterized protein</fullName>
    </submittedName>
</protein>
<reference evidence="3" key="1">
    <citation type="journal article" date="2011" name="Stand. Genomic Sci.">
        <title>Non-contiguous finished genome sequence of the opportunistic oral pathogen Prevotella multisaccharivorax type strain (PPPA20).</title>
        <authorList>
            <person name="Pati A."/>
            <person name="Gronow S."/>
            <person name="Lu M."/>
            <person name="Lapidus A."/>
            <person name="Nolan M."/>
            <person name="Lucas S."/>
            <person name="Hammon N."/>
            <person name="Deshpande S."/>
            <person name="Cheng J.F."/>
            <person name="Tapia R."/>
            <person name="Han C."/>
            <person name="Goodwin L."/>
            <person name="Pitluck S."/>
            <person name="Liolios K."/>
            <person name="Pagani I."/>
            <person name="Mavromatis K."/>
            <person name="Mikhailova N."/>
            <person name="Huntemann M."/>
            <person name="Chen A."/>
            <person name="Palaniappan K."/>
            <person name="Land M."/>
            <person name="Hauser L."/>
            <person name="Detter J.C."/>
            <person name="Brambilla E.M."/>
            <person name="Rohde M."/>
            <person name="Goker M."/>
            <person name="Woyke T."/>
            <person name="Bristow J."/>
            <person name="Eisen J.A."/>
            <person name="Markowitz V."/>
            <person name="Hugenholtz P."/>
            <person name="Kyrpides N.C."/>
            <person name="Klenk H.P."/>
            <person name="Ivanova N."/>
        </authorList>
    </citation>
    <scope>NUCLEOTIDE SEQUENCE [LARGE SCALE GENOMIC DNA]</scope>
    <source>
        <strain evidence="3">DSM 17128</strain>
    </source>
</reference>
<keyword evidence="3" id="KW-1185">Reference proteome</keyword>
<dbReference type="HOGENOM" id="CLU_1093533_0_0_10"/>
<dbReference type="AlphaFoldDB" id="F8NCQ3"/>
<sequence length="254" mass="28395">MKVHIIIYSIFSFLVTSMDASAQSDRHIFRTSSPVRFIPGSALLQTNPTTGMSFQNVGSPFMETPVGFKQREDETQTADYNTDISKCDSEEGKPKGQLHGSVELSVMAGFGKNAPKGAGFSQNINLDYTTPVGKRGWLTAGGYMNHLNWSGMNLTSAGVYGELGYQLNDQWSAYVYGQKSLVNSGSYGYAYPYVGYGSGGLGYYSYPAYNPYADRLGAALRWTPNKNFMLQISVEKDWMPKRDNVYFRRYDYQR</sequence>
<organism evidence="2 3">
    <name type="scientific">Hallella multisaccharivorax DSM 17128</name>
    <dbReference type="NCBI Taxonomy" id="688246"/>
    <lineage>
        <taxon>Bacteria</taxon>
        <taxon>Pseudomonadati</taxon>
        <taxon>Bacteroidota</taxon>
        <taxon>Bacteroidia</taxon>
        <taxon>Bacteroidales</taxon>
        <taxon>Prevotellaceae</taxon>
        <taxon>Hallella</taxon>
    </lineage>
</organism>
<evidence type="ECO:0000313" key="2">
    <source>
        <dbReference type="EMBL" id="EGN58088.1"/>
    </source>
</evidence>